<dbReference type="Proteomes" id="UP000198926">
    <property type="component" value="Unassembled WGS sequence"/>
</dbReference>
<proteinExistence type="inferred from homology"/>
<protein>
    <submittedName>
        <fullName evidence="8">Site-specific recombinase XerD</fullName>
    </submittedName>
</protein>
<feature type="domain" description="Tyr recombinase" evidence="6">
    <location>
        <begin position="318"/>
        <end position="503"/>
    </location>
</feature>
<dbReference type="InterPro" id="IPR011010">
    <property type="entry name" value="DNA_brk_join_enz"/>
</dbReference>
<evidence type="ECO:0000313" key="8">
    <source>
        <dbReference type="EMBL" id="SFS14684.1"/>
    </source>
</evidence>
<name>A0A1I6MG60_9RHOB</name>
<organism evidence="8 9">
    <name type="scientific">Yoonia litorea</name>
    <dbReference type="NCBI Taxonomy" id="1123755"/>
    <lineage>
        <taxon>Bacteria</taxon>
        <taxon>Pseudomonadati</taxon>
        <taxon>Pseudomonadota</taxon>
        <taxon>Alphaproteobacteria</taxon>
        <taxon>Rhodobacterales</taxon>
        <taxon>Paracoccaceae</taxon>
        <taxon>Yoonia</taxon>
    </lineage>
</organism>
<evidence type="ECO:0000259" key="7">
    <source>
        <dbReference type="PROSITE" id="PS51900"/>
    </source>
</evidence>
<keyword evidence="4" id="KW-0233">DNA recombination</keyword>
<evidence type="ECO:0000256" key="1">
    <source>
        <dbReference type="ARBA" id="ARBA00008857"/>
    </source>
</evidence>
<dbReference type="GO" id="GO:0003677">
    <property type="term" value="F:DNA binding"/>
    <property type="evidence" value="ECO:0007669"/>
    <property type="project" value="UniProtKB-UniRule"/>
</dbReference>
<dbReference type="GO" id="GO:0006310">
    <property type="term" value="P:DNA recombination"/>
    <property type="evidence" value="ECO:0007669"/>
    <property type="project" value="UniProtKB-KW"/>
</dbReference>
<dbReference type="SUPFAM" id="SSF56349">
    <property type="entry name" value="DNA breaking-rejoining enzymes"/>
    <property type="match status" value="1"/>
</dbReference>
<dbReference type="EMBL" id="FOZM01000001">
    <property type="protein sequence ID" value="SFS14684.1"/>
    <property type="molecule type" value="Genomic_DNA"/>
</dbReference>
<gene>
    <name evidence="8" type="ORF">SAMN05444714_1736</name>
</gene>
<dbReference type="InterPro" id="IPR044068">
    <property type="entry name" value="CB"/>
</dbReference>
<dbReference type="Gene3D" id="1.10.150.130">
    <property type="match status" value="1"/>
</dbReference>
<accession>A0A1I6MG60</accession>
<dbReference type="PANTHER" id="PTHR30349:SF41">
    <property type="entry name" value="INTEGRASE_RECOMBINASE PROTEIN MJ0367-RELATED"/>
    <property type="match status" value="1"/>
</dbReference>
<keyword evidence="2" id="KW-0229">DNA integration</keyword>
<dbReference type="AlphaFoldDB" id="A0A1I6MG60"/>
<sequence length="509" mass="58011">MPCGDVSYSKAVQMVVTWAEEHDELIASLRDPDKLQKAGVEASRQQTAKQMADPDPLFPAYYAMTEQREGEKQFYTRESLPRPWQAAAVLMQEAQRIYEGKPSLEAPIWRIKYRIEELERGDQITSKLSLPSLPGLKEYVARLDNKIVAAARIEVRDTVPMPLYAELYLDKLNEAHDLGFGVHAGIPTDPDEREEYDFIKRKLERRISELSPDPSTLTALLERYCDFNSIRLGPRSKYRRDLSRLIAITGDVPIGHVRVESLRELRDQLLGKIKPSSIQAVFTPIKGVFGFAFDEGIIEMNPMQGVKLPRDKRPIEERKWKPFDPIEFGRIMKAAEELWSSPVRGLSDARREAIHMVVRVLAFSGMRPVEVIRLGPDDVTDAWIRITGSKTESSTRVVPLHPEISDFPRWIASGGLTTFQSINTDQVGSVRHNFGRLLRDKMKDPITDPQKALYSLRSTFVNAMRRAGADIQVQRAILGHKEAGAIRHYDDGPEFEVKRKWVEATDPRR</sequence>
<evidence type="ECO:0000256" key="5">
    <source>
        <dbReference type="PROSITE-ProRule" id="PRU01248"/>
    </source>
</evidence>
<dbReference type="PROSITE" id="PS51900">
    <property type="entry name" value="CB"/>
    <property type="match status" value="1"/>
</dbReference>
<dbReference type="PROSITE" id="PS51898">
    <property type="entry name" value="TYR_RECOMBINASE"/>
    <property type="match status" value="1"/>
</dbReference>
<dbReference type="InterPro" id="IPR050090">
    <property type="entry name" value="Tyrosine_recombinase_XerCD"/>
</dbReference>
<dbReference type="InterPro" id="IPR002104">
    <property type="entry name" value="Integrase_catalytic"/>
</dbReference>
<evidence type="ECO:0000256" key="3">
    <source>
        <dbReference type="ARBA" id="ARBA00023125"/>
    </source>
</evidence>
<keyword evidence="3 5" id="KW-0238">DNA-binding</keyword>
<dbReference type="GO" id="GO:0015074">
    <property type="term" value="P:DNA integration"/>
    <property type="evidence" value="ECO:0007669"/>
    <property type="project" value="UniProtKB-KW"/>
</dbReference>
<comment type="similarity">
    <text evidence="1">Belongs to the 'phage' integrase family.</text>
</comment>
<evidence type="ECO:0000256" key="2">
    <source>
        <dbReference type="ARBA" id="ARBA00022908"/>
    </source>
</evidence>
<keyword evidence="9" id="KW-1185">Reference proteome</keyword>
<dbReference type="InterPro" id="IPR010998">
    <property type="entry name" value="Integrase_recombinase_N"/>
</dbReference>
<evidence type="ECO:0000259" key="6">
    <source>
        <dbReference type="PROSITE" id="PS51898"/>
    </source>
</evidence>
<dbReference type="InterPro" id="IPR013762">
    <property type="entry name" value="Integrase-like_cat_sf"/>
</dbReference>
<evidence type="ECO:0000313" key="9">
    <source>
        <dbReference type="Proteomes" id="UP000198926"/>
    </source>
</evidence>
<dbReference type="Gene3D" id="1.10.443.10">
    <property type="entry name" value="Intergrase catalytic core"/>
    <property type="match status" value="1"/>
</dbReference>
<dbReference type="PANTHER" id="PTHR30349">
    <property type="entry name" value="PHAGE INTEGRASE-RELATED"/>
    <property type="match status" value="1"/>
</dbReference>
<dbReference type="STRING" id="1123755.SAMN05444714_1736"/>
<feature type="domain" description="Core-binding (CB)" evidence="7">
    <location>
        <begin position="215"/>
        <end position="293"/>
    </location>
</feature>
<evidence type="ECO:0000256" key="4">
    <source>
        <dbReference type="ARBA" id="ARBA00023172"/>
    </source>
</evidence>
<reference evidence="8 9" key="1">
    <citation type="submission" date="2016-10" db="EMBL/GenBank/DDBJ databases">
        <authorList>
            <person name="de Groot N.N."/>
        </authorList>
    </citation>
    <scope>NUCLEOTIDE SEQUENCE [LARGE SCALE GENOMIC DNA]</scope>
    <source>
        <strain evidence="8 9">DSM 29433</strain>
    </source>
</reference>